<name>A0A4R5TQ91_9MICC</name>
<dbReference type="EMBL" id="SMTK01000006">
    <property type="protein sequence ID" value="TDK23505.1"/>
    <property type="molecule type" value="Genomic_DNA"/>
</dbReference>
<keyword evidence="2" id="KW-1185">Reference proteome</keyword>
<reference evidence="1 2" key="1">
    <citation type="submission" date="2019-03" db="EMBL/GenBank/DDBJ databases">
        <title>Arthrobacter sp. nov., an bacterium isolated from biocrust in Mu Us Desert.</title>
        <authorList>
            <person name="Lixiong L."/>
        </authorList>
    </citation>
    <scope>NUCLEOTIDE SEQUENCE [LARGE SCALE GENOMIC DNA]</scope>
    <source>
        <strain evidence="1 2">SLN-3</strain>
    </source>
</reference>
<dbReference type="RefSeq" id="WP_133404971.1">
    <property type="nucleotide sequence ID" value="NZ_SMTK01000006.1"/>
</dbReference>
<gene>
    <name evidence="1" type="ORF">E2F48_16065</name>
</gene>
<accession>A0A4R5TQ91</accession>
<evidence type="ECO:0000313" key="2">
    <source>
        <dbReference type="Proteomes" id="UP000295411"/>
    </source>
</evidence>
<evidence type="ECO:0000313" key="1">
    <source>
        <dbReference type="EMBL" id="TDK23505.1"/>
    </source>
</evidence>
<comment type="caution">
    <text evidence="1">The sequence shown here is derived from an EMBL/GenBank/DDBJ whole genome shotgun (WGS) entry which is preliminary data.</text>
</comment>
<sequence length="391" mass="43353">MAAYSWVCIGEDQTVPVSGFVREGYSLQHAALFLDNERVSEGLYLSSAKTIRDRLQLLGFGRARADAVVLQGWATRHHVENKNLADDPEKLIADFVIDLESEGGAPSVYENPSKQRLRSSWGYIWGEERSQLRYLVDRLPDEHPVAFDLREVIGRGHAAASETLCADARAEEITEASGTMPTITLTEGSSDASILEKALEILRPDLVGFLTFMDYSHKPDGGVGAVTNGLKAFSAAGVGNRIIGLYDNDTAGRQGLLSLRKSPLRPHMRGTVLPELELARSYPTYGPDGLSCTDINGRAVSVELFLGRDVLTIDGELSPVQWTQYVKPMNSYQGEISQKGLIQERFYEKVKTFSAASRHEKSDDWQDLEHLIDYIVQLMSTEDNSQKEPQN</sequence>
<dbReference type="Proteomes" id="UP000295411">
    <property type="component" value="Unassembled WGS sequence"/>
</dbReference>
<dbReference type="OrthoDB" id="5141316at2"/>
<proteinExistence type="predicted"/>
<protein>
    <recommendedName>
        <fullName evidence="3">HEPN/Toprim N-terminal domain-containing protein</fullName>
    </recommendedName>
</protein>
<evidence type="ECO:0008006" key="3">
    <source>
        <dbReference type="Google" id="ProtNLM"/>
    </source>
</evidence>
<organism evidence="1 2">
    <name type="scientific">Arthrobacter crusticola</name>
    <dbReference type="NCBI Taxonomy" id="2547960"/>
    <lineage>
        <taxon>Bacteria</taxon>
        <taxon>Bacillati</taxon>
        <taxon>Actinomycetota</taxon>
        <taxon>Actinomycetes</taxon>
        <taxon>Micrococcales</taxon>
        <taxon>Micrococcaceae</taxon>
        <taxon>Arthrobacter</taxon>
    </lineage>
</organism>
<dbReference type="AlphaFoldDB" id="A0A4R5TQ91"/>